<proteinExistence type="predicted"/>
<dbReference type="SUPFAM" id="SSF52833">
    <property type="entry name" value="Thioredoxin-like"/>
    <property type="match status" value="1"/>
</dbReference>
<organism evidence="3 4">
    <name type="scientific">Momordica charantia</name>
    <name type="common">Bitter gourd</name>
    <name type="synonym">Balsam pear</name>
    <dbReference type="NCBI Taxonomy" id="3673"/>
    <lineage>
        <taxon>Eukaryota</taxon>
        <taxon>Viridiplantae</taxon>
        <taxon>Streptophyta</taxon>
        <taxon>Embryophyta</taxon>
        <taxon>Tracheophyta</taxon>
        <taxon>Spermatophyta</taxon>
        <taxon>Magnoliopsida</taxon>
        <taxon>eudicotyledons</taxon>
        <taxon>Gunneridae</taxon>
        <taxon>Pentapetalae</taxon>
        <taxon>rosids</taxon>
        <taxon>fabids</taxon>
        <taxon>Cucurbitales</taxon>
        <taxon>Cucurbitaceae</taxon>
        <taxon>Momordiceae</taxon>
        <taxon>Momordica</taxon>
    </lineage>
</organism>
<keyword evidence="2" id="KW-0472">Membrane</keyword>
<reference evidence="4" key="1">
    <citation type="submission" date="2025-08" db="UniProtKB">
        <authorList>
            <consortium name="RefSeq"/>
        </authorList>
    </citation>
    <scope>IDENTIFICATION</scope>
    <source>
        <strain evidence="4">OHB3-1</strain>
    </source>
</reference>
<feature type="region of interest" description="Disordered" evidence="1">
    <location>
        <begin position="243"/>
        <end position="265"/>
    </location>
</feature>
<dbReference type="PANTHER" id="PTHR31902">
    <property type="entry name" value="ACTIN PATCHES DISTAL PROTEIN 1"/>
    <property type="match status" value="1"/>
</dbReference>
<dbReference type="Pfam" id="PF06999">
    <property type="entry name" value="Suc_Fer-like"/>
    <property type="match status" value="1"/>
</dbReference>
<evidence type="ECO:0000313" key="4">
    <source>
        <dbReference type="RefSeq" id="XP_022134290.1"/>
    </source>
</evidence>
<dbReference type="Proteomes" id="UP000504603">
    <property type="component" value="Unplaced"/>
</dbReference>
<dbReference type="RefSeq" id="XP_022134290.1">
    <property type="nucleotide sequence ID" value="XM_022278598.1"/>
</dbReference>
<dbReference type="FunFam" id="3.40.30.10:FF:000213">
    <property type="entry name" value="APD1p protein"/>
    <property type="match status" value="1"/>
</dbReference>
<keyword evidence="3" id="KW-1185">Reference proteome</keyword>
<dbReference type="CDD" id="cd03062">
    <property type="entry name" value="TRX_Fd_Sucrase"/>
    <property type="match status" value="1"/>
</dbReference>
<accession>A0A6J1BXW9</accession>
<evidence type="ECO:0000256" key="1">
    <source>
        <dbReference type="SAM" id="MobiDB-lite"/>
    </source>
</evidence>
<evidence type="ECO:0000313" key="3">
    <source>
        <dbReference type="Proteomes" id="UP000504603"/>
    </source>
</evidence>
<sequence>MASEDLSAVSNADDENYGFRRQEMYQSDLAGTVNAYDRHVFLCYESPESWPSNFEKSDSDVLPKLLSAALKDRKDDISGKTKLTVFAGREETGFSDGDVLIFPEMVKYRGLKESDVDGFVDDVLVNDKPWASGVQEVLTGSHVFVCVHASRDRRCGVCGPILVHKFDEEIELRGLKDQVLVSPCSHVGGHKYAGNLIIYQHGVDGKTTGHWYGYVTPEDVPGLLEQHIAKGEVVERLLRGQMGASPEEGKKAGEQNLPNGEDTKKSKVEIQENGDQSKVEKTAGCCQGSNGFTCCRDETSGSGKNIIIEENSKEASEDQVPKKASKSCCWAGKWEQSEILAAVAIVGAVATVAVAYSFYRRSSG</sequence>
<dbReference type="InterPro" id="IPR036249">
    <property type="entry name" value="Thioredoxin-like_sf"/>
</dbReference>
<protein>
    <submittedName>
        <fullName evidence="4">Uncharacterized protein LOC111006588</fullName>
    </submittedName>
</protein>
<evidence type="ECO:0000256" key="2">
    <source>
        <dbReference type="SAM" id="Phobius"/>
    </source>
</evidence>
<dbReference type="InterPro" id="IPR009737">
    <property type="entry name" value="Aim32/Apd1-like"/>
</dbReference>
<dbReference type="AlphaFoldDB" id="A0A6J1BXW9"/>
<name>A0A6J1BXW9_MOMCH</name>
<dbReference type="OrthoDB" id="10253744at2759"/>
<keyword evidence="2" id="KW-0812">Transmembrane</keyword>
<gene>
    <name evidence="4" type="primary">LOC111006588</name>
</gene>
<keyword evidence="2" id="KW-1133">Transmembrane helix</keyword>
<dbReference type="GeneID" id="111006588"/>
<dbReference type="PANTHER" id="PTHR31902:SF10">
    <property type="entry name" value="SUCRASE_FERREDOXIN-LIKE FAMILY PROTEIN"/>
    <property type="match status" value="1"/>
</dbReference>
<dbReference type="Gene3D" id="3.40.30.10">
    <property type="entry name" value="Glutaredoxin"/>
    <property type="match status" value="2"/>
</dbReference>
<dbReference type="KEGG" id="mcha:111006588"/>
<feature type="transmembrane region" description="Helical" evidence="2">
    <location>
        <begin position="339"/>
        <end position="359"/>
    </location>
</feature>